<comment type="caution">
    <text evidence="1">The sequence shown here is derived from an EMBL/GenBank/DDBJ whole genome shotgun (WGS) entry which is preliminary data.</text>
</comment>
<name>A0A0P6YF99_9CHLR</name>
<organism evidence="1 2">
    <name type="scientific">Levilinea saccharolytica</name>
    <dbReference type="NCBI Taxonomy" id="229921"/>
    <lineage>
        <taxon>Bacteria</taxon>
        <taxon>Bacillati</taxon>
        <taxon>Chloroflexota</taxon>
        <taxon>Anaerolineae</taxon>
        <taxon>Anaerolineales</taxon>
        <taxon>Anaerolineaceae</taxon>
        <taxon>Levilinea</taxon>
    </lineage>
</organism>
<accession>A0A0P6YF99</accession>
<sequence>MYGDNFSNTFIFNFNLIGEISGNFYSQLHSFFILCNHCFSSGKLAIGIGNSYSSFKSRVDSLFHISSSVIWNNLYKHIVVNVFESFYG</sequence>
<proteinExistence type="predicted"/>
<keyword evidence="2" id="KW-1185">Reference proteome</keyword>
<dbReference type="EMBL" id="LGCM01000008">
    <property type="protein sequence ID" value="KPL90841.1"/>
    <property type="molecule type" value="Genomic_DNA"/>
</dbReference>
<reference evidence="1 2" key="1">
    <citation type="submission" date="2015-07" db="EMBL/GenBank/DDBJ databases">
        <title>Genome sequence of Levilinea saccharolytica DSM 16555.</title>
        <authorList>
            <person name="Hemp J."/>
            <person name="Ward L.M."/>
            <person name="Pace L.A."/>
            <person name="Fischer W.W."/>
        </authorList>
    </citation>
    <scope>NUCLEOTIDE SEQUENCE [LARGE SCALE GENOMIC DNA]</scope>
    <source>
        <strain evidence="1 2">KIBI-1</strain>
    </source>
</reference>
<evidence type="ECO:0000313" key="1">
    <source>
        <dbReference type="EMBL" id="KPL90841.1"/>
    </source>
</evidence>
<dbReference type="AlphaFoldDB" id="A0A0P6YF99"/>
<gene>
    <name evidence="1" type="ORF">ADN01_01945</name>
</gene>
<evidence type="ECO:0000313" key="2">
    <source>
        <dbReference type="Proteomes" id="UP000050501"/>
    </source>
</evidence>
<dbReference type="Proteomes" id="UP000050501">
    <property type="component" value="Unassembled WGS sequence"/>
</dbReference>
<protein>
    <submittedName>
        <fullName evidence="1">Uncharacterized protein</fullName>
    </submittedName>
</protein>